<organism evidence="2 3">
    <name type="scientific">Datura stramonium</name>
    <name type="common">Jimsonweed</name>
    <name type="synonym">Common thornapple</name>
    <dbReference type="NCBI Taxonomy" id="4076"/>
    <lineage>
        <taxon>Eukaryota</taxon>
        <taxon>Viridiplantae</taxon>
        <taxon>Streptophyta</taxon>
        <taxon>Embryophyta</taxon>
        <taxon>Tracheophyta</taxon>
        <taxon>Spermatophyta</taxon>
        <taxon>Magnoliopsida</taxon>
        <taxon>eudicotyledons</taxon>
        <taxon>Gunneridae</taxon>
        <taxon>Pentapetalae</taxon>
        <taxon>asterids</taxon>
        <taxon>lamiids</taxon>
        <taxon>Solanales</taxon>
        <taxon>Solanaceae</taxon>
        <taxon>Solanoideae</taxon>
        <taxon>Datureae</taxon>
        <taxon>Datura</taxon>
    </lineage>
</organism>
<feature type="compositionally biased region" description="Polar residues" evidence="1">
    <location>
        <begin position="63"/>
        <end position="72"/>
    </location>
</feature>
<dbReference type="Proteomes" id="UP000823775">
    <property type="component" value="Unassembled WGS sequence"/>
</dbReference>
<dbReference type="EMBL" id="JACEIK010000015">
    <property type="protein sequence ID" value="MCD7446547.1"/>
    <property type="molecule type" value="Genomic_DNA"/>
</dbReference>
<accession>A0ABS8RIB3</accession>
<evidence type="ECO:0000313" key="3">
    <source>
        <dbReference type="Proteomes" id="UP000823775"/>
    </source>
</evidence>
<feature type="compositionally biased region" description="Basic and acidic residues" evidence="1">
    <location>
        <begin position="1"/>
        <end position="14"/>
    </location>
</feature>
<gene>
    <name evidence="2" type="ORF">HAX54_009230</name>
</gene>
<reference evidence="2 3" key="1">
    <citation type="journal article" date="2021" name="BMC Genomics">
        <title>Datura genome reveals duplications of psychoactive alkaloid biosynthetic genes and high mutation rate following tissue culture.</title>
        <authorList>
            <person name="Rajewski A."/>
            <person name="Carter-House D."/>
            <person name="Stajich J."/>
            <person name="Litt A."/>
        </authorList>
    </citation>
    <scope>NUCLEOTIDE SEQUENCE [LARGE SCALE GENOMIC DNA]</scope>
    <source>
        <strain evidence="2">AR-01</strain>
    </source>
</reference>
<protein>
    <submittedName>
        <fullName evidence="2">Uncharacterized protein</fullName>
    </submittedName>
</protein>
<name>A0ABS8RIB3_DATST</name>
<proteinExistence type="predicted"/>
<keyword evidence="3" id="KW-1185">Reference proteome</keyword>
<feature type="non-terminal residue" evidence="2">
    <location>
        <position position="117"/>
    </location>
</feature>
<evidence type="ECO:0000313" key="2">
    <source>
        <dbReference type="EMBL" id="MCD7446547.1"/>
    </source>
</evidence>
<feature type="compositionally biased region" description="Basic and acidic residues" evidence="1">
    <location>
        <begin position="27"/>
        <end position="43"/>
    </location>
</feature>
<feature type="region of interest" description="Disordered" evidence="1">
    <location>
        <begin position="1"/>
        <end position="72"/>
    </location>
</feature>
<evidence type="ECO:0000256" key="1">
    <source>
        <dbReference type="SAM" id="MobiDB-lite"/>
    </source>
</evidence>
<sequence>MKEEEDEKKIKSSDDNPDSCTDQPGAVDRKQDDHDSVKKKEFPQEDDCSEDQGIRLCKGPSNKIGTTQKRSVQTALKEDDISSNMKMMIYTAKNDGSNHKAVFVALAYCFYLKASIP</sequence>
<comment type="caution">
    <text evidence="2">The sequence shown here is derived from an EMBL/GenBank/DDBJ whole genome shotgun (WGS) entry which is preliminary data.</text>
</comment>